<evidence type="ECO:0000256" key="1">
    <source>
        <dbReference type="SAM" id="MobiDB-lite"/>
    </source>
</evidence>
<dbReference type="OrthoDB" id="199574at2759"/>
<evidence type="ECO:0000313" key="4">
    <source>
        <dbReference type="EMBL" id="CDP30988.1"/>
    </source>
</evidence>
<gene>
    <name evidence="3" type="ORF">PODANS_6_580</name>
</gene>
<dbReference type="PANTHER" id="PTHR12436:SF4">
    <property type="entry name" value="LEUKOCYTE RECEPTOR CLUSTER MEMBER 8"/>
    <property type="match status" value="1"/>
</dbReference>
<evidence type="ECO:0000313" key="3">
    <source>
        <dbReference type="EMBL" id="CAP71592.1"/>
    </source>
</evidence>
<dbReference type="GeneID" id="6194864"/>
<name>B2B3A6_PODAN</name>
<keyword evidence="5" id="KW-1185">Reference proteome</keyword>
<reference evidence="4" key="4">
    <citation type="submission" date="2015-04" db="EMBL/GenBank/DDBJ databases">
        <title>Maintaining two mating types: Structure of the mating type locus and its role in heterokaryosis in Podospora anserina.</title>
        <authorList>
            <person name="Grognet P."/>
            <person name="Bidard F."/>
            <person name="Kuchly C."/>
            <person name="Chan Ho Tong L."/>
            <person name="Coppin E."/>
            <person name="Ait Benkhali J."/>
            <person name="Couloux A."/>
            <person name="Wincker P."/>
            <person name="Debuchy R."/>
            <person name="Silar P."/>
        </authorList>
    </citation>
    <scope>NUCLEOTIDE SEQUENCE</scope>
</reference>
<dbReference type="InterPro" id="IPR000717">
    <property type="entry name" value="PCI_dom"/>
</dbReference>
<dbReference type="HOGENOM" id="CLU_015513_0_0_1"/>
<dbReference type="EMBL" id="FO904941">
    <property type="protein sequence ID" value="CDP30988.1"/>
    <property type="molecule type" value="Genomic_DNA"/>
</dbReference>
<feature type="region of interest" description="Disordered" evidence="1">
    <location>
        <begin position="139"/>
        <end position="160"/>
    </location>
</feature>
<accession>B2B3A6</accession>
<dbReference type="KEGG" id="pan:PODANSg7495"/>
<evidence type="ECO:0000259" key="2">
    <source>
        <dbReference type="PROSITE" id="PS50250"/>
    </source>
</evidence>
<dbReference type="PROSITE" id="PS50250">
    <property type="entry name" value="PCI"/>
    <property type="match status" value="1"/>
</dbReference>
<feature type="region of interest" description="Disordered" evidence="1">
    <location>
        <begin position="69"/>
        <end position="88"/>
    </location>
</feature>
<reference evidence="5" key="3">
    <citation type="journal article" date="2014" name="Genetics">
        <title>Maintaining two mating types: Structure of the mating type locus and its role in heterokaryosis in Podospora anserina.</title>
        <authorList>
            <person name="Grognet P."/>
            <person name="Bidard F."/>
            <person name="Kuchly C."/>
            <person name="Tong L.C.H."/>
            <person name="Coppin E."/>
            <person name="Benkhali J.A."/>
            <person name="Couloux A."/>
            <person name="Wincker P."/>
            <person name="Debuchy R."/>
            <person name="Silar P."/>
        </authorList>
    </citation>
    <scope>GENOME REANNOTATION</scope>
    <source>
        <strain evidence="5">S / ATCC MYA-4624 / DSM 980 / FGSC 10383</strain>
    </source>
</reference>
<feature type="region of interest" description="Disordered" evidence="1">
    <location>
        <begin position="335"/>
        <end position="377"/>
    </location>
</feature>
<dbReference type="PANTHER" id="PTHR12436">
    <property type="entry name" value="80 KDA MCM3-ASSOCIATED PROTEIN"/>
    <property type="match status" value="1"/>
</dbReference>
<sequence length="669" mass="75698">MSLLMRDRMSVVVVWWIPTIDVTGRRVKHLSHPPRLLHADSAPPQKTRQRLVRALQPLNATRRPLFRTLQPSPLRSASPELPNPTQLSSHTSVRTIHRHHQVAITASLTSTPTVFLRPTYLSEQLPLVFFLVSHKRQSDHSSDNMMPTWPTASPPQGVPPSTAYAATYSAPAFTPVQVRQTFGQSYSAPQASYPTTHPYGPAQSPPPAPANHQSTAASPPTADEQPRKKVQWPDSVRSYVQRSFFPANMDPTVSKEEMEGKLKETIMRASEDNLLYSIVWETMPLPQQIIKQEREQRAKAMAYPAQAQTPYSNAPMPISKKRKSADLEDVANLSITPPWRTGQGARLEDRVTFSKDKRQATEESSDNTSKLNKYEKRQKRFNGGYVSTYRSPSPPPGDGPVVGTCEKLEKSYLRLTAPPKPENVRPPRVLKNTLELLKKKWKKDSNYAYICDQFKSMRQDLTVQRVRDDFTVEVYEIHARIALEKGDLGEYNQCQTQLKALYKLGLKGKANEFKAYRILYFIHTANRTDLNSVLADLTPAEKKDKAIKHALDVRSSLALGNYHRFFQLYNETPNMGAYLMDMFVGRERLAALCNICKAYKPDVPLRFVTEELYFESDMEAAQFIIDNGGQDLLQEKEDGTIVFLTGKAGQTFESHKAKAFARVDIKGQI</sequence>
<organism evidence="3">
    <name type="scientific">Podospora anserina (strain S / ATCC MYA-4624 / DSM 980 / FGSC 10383)</name>
    <name type="common">Pleurage anserina</name>
    <dbReference type="NCBI Taxonomy" id="515849"/>
    <lineage>
        <taxon>Eukaryota</taxon>
        <taxon>Fungi</taxon>
        <taxon>Dikarya</taxon>
        <taxon>Ascomycota</taxon>
        <taxon>Pezizomycotina</taxon>
        <taxon>Sordariomycetes</taxon>
        <taxon>Sordariomycetidae</taxon>
        <taxon>Sordariales</taxon>
        <taxon>Podosporaceae</taxon>
        <taxon>Podospora</taxon>
        <taxon>Podospora anserina</taxon>
    </lineage>
</organism>
<feature type="region of interest" description="Disordered" evidence="1">
    <location>
        <begin position="187"/>
        <end position="235"/>
    </location>
</feature>
<dbReference type="FunFam" id="1.25.40.990:FF:000006">
    <property type="entry name" value="Putative SAC3/GANP domain protein"/>
    <property type="match status" value="1"/>
</dbReference>
<dbReference type="eggNOG" id="KOG1861">
    <property type="taxonomic scope" value="Eukaryota"/>
</dbReference>
<feature type="domain" description="PCI" evidence="2">
    <location>
        <begin position="487"/>
        <end position="659"/>
    </location>
</feature>
<dbReference type="Gene3D" id="1.25.40.990">
    <property type="match status" value="1"/>
</dbReference>
<protein>
    <submittedName>
        <fullName evidence="3">Podospora anserina S mat+ genomic DNA chromosome 6, supercontig 2</fullName>
    </submittedName>
    <submittedName>
        <fullName evidence="4">SAC3/GANP domain protein</fullName>
    </submittedName>
</protein>
<dbReference type="AlphaFoldDB" id="B2B3A6"/>
<dbReference type="Proteomes" id="UP000001197">
    <property type="component" value="Chromosome 6"/>
</dbReference>
<dbReference type="RefSeq" id="XP_001910457.1">
    <property type="nucleotide sequence ID" value="XM_001910422.1"/>
</dbReference>
<feature type="compositionally biased region" description="Basic and acidic residues" evidence="1">
    <location>
        <begin position="346"/>
        <end position="361"/>
    </location>
</feature>
<dbReference type="VEuPathDB" id="FungiDB:PODANS_6_580"/>
<evidence type="ECO:0000313" key="5">
    <source>
        <dbReference type="Proteomes" id="UP000001197"/>
    </source>
</evidence>
<dbReference type="InterPro" id="IPR045107">
    <property type="entry name" value="SAC3/GANP/THP3"/>
</dbReference>
<reference evidence="3" key="2">
    <citation type="submission" date="2008-07" db="EMBL/GenBank/DDBJ databases">
        <authorList>
            <person name="Genoscope - CEA"/>
        </authorList>
    </citation>
    <scope>NUCLEOTIDE SEQUENCE</scope>
    <source>
        <strain evidence="3">S mat+</strain>
    </source>
</reference>
<dbReference type="InterPro" id="IPR005062">
    <property type="entry name" value="SAC3/GANP/THP3_conserved"/>
</dbReference>
<dbReference type="STRING" id="515849.B2B3A6"/>
<dbReference type="EMBL" id="CU638744">
    <property type="protein sequence ID" value="CAP71592.1"/>
    <property type="molecule type" value="Genomic_DNA"/>
</dbReference>
<dbReference type="Pfam" id="PF03399">
    <property type="entry name" value="SAC3_GANP"/>
    <property type="match status" value="1"/>
</dbReference>
<dbReference type="GO" id="GO:0005634">
    <property type="term" value="C:nucleus"/>
    <property type="evidence" value="ECO:0007669"/>
    <property type="project" value="TreeGrafter"/>
</dbReference>
<proteinExistence type="predicted"/>
<reference evidence="3 5" key="1">
    <citation type="journal article" date="2008" name="Genome Biol.">
        <title>The genome sequence of the model ascomycete fungus Podospora anserina.</title>
        <authorList>
            <person name="Espagne E."/>
            <person name="Lespinet O."/>
            <person name="Malagnac F."/>
            <person name="Da Silva C."/>
            <person name="Jaillon O."/>
            <person name="Porcel B.M."/>
            <person name="Couloux A."/>
            <person name="Aury J.-M."/>
            <person name="Segurens B."/>
            <person name="Poulain J."/>
            <person name="Anthouard V."/>
            <person name="Grossetete S."/>
            <person name="Khalili H."/>
            <person name="Coppin E."/>
            <person name="Dequard-Chablat M."/>
            <person name="Picard M."/>
            <person name="Contamine V."/>
            <person name="Arnaise S."/>
            <person name="Bourdais A."/>
            <person name="Berteaux-Lecellier V."/>
            <person name="Gautheret D."/>
            <person name="de Vries R.P."/>
            <person name="Battaglia E."/>
            <person name="Coutinho P.M."/>
            <person name="Danchin E.G.J."/>
            <person name="Henrissat B."/>
            <person name="El Khoury R."/>
            <person name="Sainsard-Chanet A."/>
            <person name="Boivin A."/>
            <person name="Pinan-Lucarre B."/>
            <person name="Sellem C.H."/>
            <person name="Debuchy R."/>
            <person name="Wincker P."/>
            <person name="Weissenbach J."/>
            <person name="Silar P."/>
        </authorList>
    </citation>
    <scope>NUCLEOTIDE SEQUENCE [LARGE SCALE GENOMIC DNA]</scope>
    <source>
        <strain evidence="5">S / ATCC MYA-4624 / DSM 980 / FGSC 10383</strain>
        <strain evidence="3">S mat+</strain>
    </source>
</reference>